<evidence type="ECO:0000313" key="4">
    <source>
        <dbReference type="Proteomes" id="UP000184267"/>
    </source>
</evidence>
<dbReference type="EMBL" id="MNAD01001717">
    <property type="protein sequence ID" value="OJT01852.1"/>
    <property type="molecule type" value="Genomic_DNA"/>
</dbReference>
<dbReference type="Pfam" id="PF18758">
    <property type="entry name" value="KDZ"/>
    <property type="match status" value="1"/>
</dbReference>
<feature type="domain" description="CxC2-like cysteine cluster KDZ transposase-associated" evidence="2">
    <location>
        <begin position="181"/>
        <end position="285"/>
    </location>
</feature>
<dbReference type="OMA" id="KARASRW"/>
<gene>
    <name evidence="3" type="ORF">TRAPUB_7684</name>
</gene>
<name>A0A1M2V2N1_TRAPU</name>
<organism evidence="3 4">
    <name type="scientific">Trametes pubescens</name>
    <name type="common">White-rot fungus</name>
    <dbReference type="NCBI Taxonomy" id="154538"/>
    <lineage>
        <taxon>Eukaryota</taxon>
        <taxon>Fungi</taxon>
        <taxon>Dikarya</taxon>
        <taxon>Basidiomycota</taxon>
        <taxon>Agaricomycotina</taxon>
        <taxon>Agaricomycetes</taxon>
        <taxon>Polyporales</taxon>
        <taxon>Polyporaceae</taxon>
        <taxon>Trametes</taxon>
    </lineage>
</organism>
<evidence type="ECO:0000313" key="3">
    <source>
        <dbReference type="EMBL" id="OJT01852.1"/>
    </source>
</evidence>
<accession>A0A1M2V2N1</accession>
<keyword evidence="4" id="KW-1185">Reference proteome</keyword>
<protein>
    <recommendedName>
        <fullName evidence="2">CxC2-like cysteine cluster KDZ transposase-associated domain-containing protein</fullName>
    </recommendedName>
</protein>
<dbReference type="OrthoDB" id="3257768at2759"/>
<dbReference type="PANTHER" id="PTHR33096:SF1">
    <property type="entry name" value="CXC1-LIKE CYSTEINE CLUSTER ASSOCIATED WITH KDZ TRANSPOSASES DOMAIN-CONTAINING PROTEIN"/>
    <property type="match status" value="1"/>
</dbReference>
<dbReference type="InterPro" id="IPR041457">
    <property type="entry name" value="CxC2_KDZ-assoc"/>
</dbReference>
<dbReference type="InterPro" id="IPR040521">
    <property type="entry name" value="KDZ"/>
</dbReference>
<dbReference type="Proteomes" id="UP000184267">
    <property type="component" value="Unassembled WGS sequence"/>
</dbReference>
<sequence length="1061" mass="118369">MTKKAKAPRTGFFQPRQPVASSTTLSADGRRQVVTHKVFDFSDTAVADTEPLSSASVEQVWPAFLDEAGVSPAPEPVEGLQGVSVITTTRAKRYTNSDEPLRTWQGLRDEYLSEVLRLDGRGNFRGAATCPRCTTSTPKYRCRDCLGGEVLCQACIVAAHQNLPLHIVEEWLGTYFQRTSLRTLGAVLRPAHIFGAGCIRVCGTVETVVLHTNGVHTVDVQYCECSDAERRVQLLRLGWWPATPLDPRTCATMALLRHFHLLNLQGKLPAYDFYRALELATDNVGLGRLPDRASMFMLMMREWRHITMAKRAGRGHTSSGIGETEPGGLAVLCRACPRPGINLPDDWESAQPGDAWIYQLMISQDANFRLKHRLRQSSRVDCWLGPGMAYFVENDAYAKYIATYAATPEDVRTCSGFAALLNALTRNAKGLRSTGVVAVSCRHELCLPNGLGDLQKGERYRNIDYVVASSIRNRFLKVIKNSFDVACEWNKGFFRRIQDLPPEIQPRVPQQGWTFVVPKFHVAAHKESCQATYSPNWTANAARFDGEHVERIWSRLNSAAPSTKEMGTGARWEALDDFCGFNNWRKTTQLGDDLLRWQIEAIPQAIAHKADFEAFDRNLRQQRPQDVKEWEEMVVNWERSRDGPNPYVLPKTYIQLRYLTAENAAIAGGNVAGHDGSAVGFVVLGLEIRESQFSLSRQRKAATTTLQQVGWHKRAAPVLKKLLRFYELQARYMPGLPASATEAGPTIDNADSRSIVFPSDLDESSRARFCVEGLLKIEEDLREADAYEALEALRHALRLRTSYNTDKVKNVTGQVHNTRAREKQASVDEAVNDEARRYRDARRALLRIRGGGAWEGELRPLLDSDIVGLNERALSREERAENERIREMGQTVQDHSVPLSGVVSVGEGRRTLSWIWYSAATEATFKDDNGDPGLRDGSARRGGDAALYREHALGAKQWNFLRSHRQSQANGRGAGFDAALDEGLAAYADQHCAMETALADAFEAKWRTIRTRALSFISGEEDPTPQPTPGVIEPAVEVVEVEVELDDGDPGDPEGTEQQDF</sequence>
<evidence type="ECO:0000256" key="1">
    <source>
        <dbReference type="SAM" id="MobiDB-lite"/>
    </source>
</evidence>
<dbReference type="Pfam" id="PF18803">
    <property type="entry name" value="CxC2"/>
    <property type="match status" value="1"/>
</dbReference>
<feature type="region of interest" description="Disordered" evidence="1">
    <location>
        <begin position="1"/>
        <end position="27"/>
    </location>
</feature>
<comment type="caution">
    <text evidence="3">The sequence shown here is derived from an EMBL/GenBank/DDBJ whole genome shotgun (WGS) entry which is preliminary data.</text>
</comment>
<evidence type="ECO:0000259" key="2">
    <source>
        <dbReference type="Pfam" id="PF18803"/>
    </source>
</evidence>
<reference evidence="3 4" key="1">
    <citation type="submission" date="2016-10" db="EMBL/GenBank/DDBJ databases">
        <title>Genome sequence of the basidiomycete white-rot fungus Trametes pubescens.</title>
        <authorList>
            <person name="Makela M.R."/>
            <person name="Granchi Z."/>
            <person name="Peng M."/>
            <person name="De Vries R.P."/>
            <person name="Grigoriev I."/>
            <person name="Riley R."/>
            <person name="Hilden K."/>
        </authorList>
    </citation>
    <scope>NUCLEOTIDE SEQUENCE [LARGE SCALE GENOMIC DNA]</scope>
    <source>
        <strain evidence="3 4">FBCC735</strain>
    </source>
</reference>
<dbReference type="CDD" id="cd19757">
    <property type="entry name" value="Bbox1"/>
    <property type="match status" value="1"/>
</dbReference>
<dbReference type="STRING" id="154538.A0A1M2V2N1"/>
<dbReference type="AlphaFoldDB" id="A0A1M2V2N1"/>
<proteinExistence type="predicted"/>
<dbReference type="PANTHER" id="PTHR33096">
    <property type="entry name" value="CXC2 DOMAIN-CONTAINING PROTEIN"/>
    <property type="match status" value="1"/>
</dbReference>